<feature type="transmembrane region" description="Helical" evidence="2">
    <location>
        <begin position="48"/>
        <end position="70"/>
    </location>
</feature>
<organism evidence="3">
    <name type="scientific">Mycobacterium riyadhense</name>
    <dbReference type="NCBI Taxonomy" id="486698"/>
    <lineage>
        <taxon>Bacteria</taxon>
        <taxon>Bacillati</taxon>
        <taxon>Actinomycetota</taxon>
        <taxon>Actinomycetes</taxon>
        <taxon>Mycobacteriales</taxon>
        <taxon>Mycobacteriaceae</taxon>
        <taxon>Mycobacterium</taxon>
    </lineage>
</organism>
<feature type="transmembrane region" description="Helical" evidence="2">
    <location>
        <begin position="132"/>
        <end position="150"/>
    </location>
</feature>
<gene>
    <name evidence="3" type="ORF">BIN_B_04994</name>
</gene>
<evidence type="ECO:0000256" key="2">
    <source>
        <dbReference type="SAM" id="Phobius"/>
    </source>
</evidence>
<evidence type="ECO:0000313" key="3">
    <source>
        <dbReference type="EMBL" id="VTP03334.1"/>
    </source>
</evidence>
<keyword evidence="2" id="KW-1133">Transmembrane helix</keyword>
<proteinExistence type="predicted"/>
<keyword evidence="2" id="KW-0812">Transmembrane</keyword>
<feature type="transmembrane region" description="Helical" evidence="2">
    <location>
        <begin position="82"/>
        <end position="102"/>
    </location>
</feature>
<name>A0A653F0L2_9MYCO</name>
<evidence type="ECO:0000256" key="1">
    <source>
        <dbReference type="SAM" id="MobiDB-lite"/>
    </source>
</evidence>
<sequence length="177" mass="17756">MGVSRFGRPSGTLKALSSHSTPSIAKGPHDYADPVTVRAPTTVRGAGLIVVVQGAAALVMAAVLVVRGLAGADQHIVNGLGTAGWFALVGGGVLAGGCALIAGKRWGRGLAVFAQLLLLPVAWYLAVGSHQLAIGIPVGIVALAALGLLFSPPSLRWAARGDQRGSASAANRGPDSR</sequence>
<dbReference type="AlphaFoldDB" id="A0A653F0L2"/>
<reference evidence="3" key="1">
    <citation type="submission" date="2019-05" db="EMBL/GenBank/DDBJ databases">
        <authorList>
            <person name="Naeem R."/>
            <person name="Antony C."/>
            <person name="Guan Q."/>
        </authorList>
    </citation>
    <scope>NUCLEOTIDE SEQUENCE</scope>
    <source>
        <strain evidence="3">2</strain>
    </source>
</reference>
<feature type="transmembrane region" description="Helical" evidence="2">
    <location>
        <begin position="109"/>
        <end position="126"/>
    </location>
</feature>
<keyword evidence="2" id="KW-0472">Membrane</keyword>
<accession>A0A653F0L2</accession>
<feature type="region of interest" description="Disordered" evidence="1">
    <location>
        <begin position="1"/>
        <end position="29"/>
    </location>
</feature>
<dbReference type="EMBL" id="LR589156">
    <property type="protein sequence ID" value="VTP03334.1"/>
    <property type="molecule type" value="Genomic_DNA"/>
</dbReference>
<evidence type="ECO:0008006" key="4">
    <source>
        <dbReference type="Google" id="ProtNLM"/>
    </source>
</evidence>
<protein>
    <recommendedName>
        <fullName evidence="4">Integral membrane protein</fullName>
    </recommendedName>
</protein>